<proteinExistence type="predicted"/>
<dbReference type="Proteomes" id="UP000599179">
    <property type="component" value="Unassembled WGS sequence"/>
</dbReference>
<name>A0ABQ1SBM3_9FLAO</name>
<dbReference type="EMBL" id="BMGM01000001">
    <property type="protein sequence ID" value="GGE25556.1"/>
    <property type="molecule type" value="Genomic_DNA"/>
</dbReference>
<evidence type="ECO:0000313" key="2">
    <source>
        <dbReference type="EMBL" id="GGE25556.1"/>
    </source>
</evidence>
<evidence type="ECO:0000256" key="1">
    <source>
        <dbReference type="SAM" id="Coils"/>
    </source>
</evidence>
<feature type="coiled-coil region" evidence="1">
    <location>
        <begin position="336"/>
        <end position="367"/>
    </location>
</feature>
<accession>A0ABQ1SBM3</accession>
<keyword evidence="3" id="KW-1185">Reference proteome</keyword>
<gene>
    <name evidence="2" type="ORF">GCM10010832_02870</name>
</gene>
<sequence>METRKNDFLVSWEFLKIVKTEAYNITFNYENENKLIASIKNPYLITLFLIETNLKEKLINIDVIPYKANNDISFDYKKQAFLNLKYIFGKGYLDGQNHYNKEIKNALNTFYLNDFNRLKTEFDFLYNEKKYSLDNKGKKKETITQFRFEYKPFSFSELNVYKWGFLTAIENNLFDFASEKPYLIDLTKRTQSVRPKNIAEKINAIWIKIRYTKKLKGNLNFDDVKSNFIDSLELFKTLEKHHLNKLETKELRGEIIEALEKIEFELETIDQRRFISKLIAEFEDTKKINPFTITISLTSIFYKLKNDIKNNKKIDLIDLKNRINRAKEFYRIVQNNDFDKTEIENLKDDINDLLTKIENEFAEAKDKDKRFIAELIEDFKSIDLDLKMFENKHFTTMATTKERVHKRIAIEAFFKVLKEVSDPKTTYKGVIINTANWNELKDLFFEQRMKAYESSLNSSEKIKLENELLDQLKNESESILKGIKKQQFNTLVDRYKSLLNTPQKKTKNKPTFEDFFTGIEKQQIEQLKDFSNGFNSKKSAIFIDLLYNEFRVLDVIPGNKKGKSPKDFAKLFNTETYSGLNDFFDKSKTFNGIKLTYKDQEQSEYLQMKTRLETILK</sequence>
<organism evidence="2 3">
    <name type="scientific">Psychroflexus planctonicus</name>
    <dbReference type="NCBI Taxonomy" id="1526575"/>
    <lineage>
        <taxon>Bacteria</taxon>
        <taxon>Pseudomonadati</taxon>
        <taxon>Bacteroidota</taxon>
        <taxon>Flavobacteriia</taxon>
        <taxon>Flavobacteriales</taxon>
        <taxon>Flavobacteriaceae</taxon>
        <taxon>Psychroflexus</taxon>
    </lineage>
</organism>
<evidence type="ECO:0008006" key="4">
    <source>
        <dbReference type="Google" id="ProtNLM"/>
    </source>
</evidence>
<keyword evidence="1" id="KW-0175">Coiled coil</keyword>
<reference evidence="3" key="1">
    <citation type="journal article" date="2019" name="Int. J. Syst. Evol. Microbiol.">
        <title>The Global Catalogue of Microorganisms (GCM) 10K type strain sequencing project: providing services to taxonomists for standard genome sequencing and annotation.</title>
        <authorList>
            <consortium name="The Broad Institute Genomics Platform"/>
            <consortium name="The Broad Institute Genome Sequencing Center for Infectious Disease"/>
            <person name="Wu L."/>
            <person name="Ma J."/>
        </authorList>
    </citation>
    <scope>NUCLEOTIDE SEQUENCE [LARGE SCALE GENOMIC DNA]</scope>
    <source>
        <strain evidence="3">CGMCC 1.12931</strain>
    </source>
</reference>
<protein>
    <recommendedName>
        <fullName evidence="4">DUF2326 domain-containing protein</fullName>
    </recommendedName>
</protein>
<evidence type="ECO:0000313" key="3">
    <source>
        <dbReference type="Proteomes" id="UP000599179"/>
    </source>
</evidence>
<comment type="caution">
    <text evidence="2">The sequence shown here is derived from an EMBL/GenBank/DDBJ whole genome shotgun (WGS) entry which is preliminary data.</text>
</comment>